<gene>
    <name evidence="2" type="ORF">ACH5RR_006475</name>
</gene>
<evidence type="ECO:0000313" key="3">
    <source>
        <dbReference type="Proteomes" id="UP001630127"/>
    </source>
</evidence>
<keyword evidence="1" id="KW-0812">Transmembrane</keyword>
<feature type="transmembrane region" description="Helical" evidence="1">
    <location>
        <begin position="43"/>
        <end position="66"/>
    </location>
</feature>
<protein>
    <submittedName>
        <fullName evidence="2">Uncharacterized protein</fullName>
    </submittedName>
</protein>
<keyword evidence="1" id="KW-0472">Membrane</keyword>
<dbReference type="EMBL" id="JBJUIK010000003">
    <property type="protein sequence ID" value="KAL3532954.1"/>
    <property type="molecule type" value="Genomic_DNA"/>
</dbReference>
<organism evidence="2 3">
    <name type="scientific">Cinchona calisaya</name>
    <dbReference type="NCBI Taxonomy" id="153742"/>
    <lineage>
        <taxon>Eukaryota</taxon>
        <taxon>Viridiplantae</taxon>
        <taxon>Streptophyta</taxon>
        <taxon>Embryophyta</taxon>
        <taxon>Tracheophyta</taxon>
        <taxon>Spermatophyta</taxon>
        <taxon>Magnoliopsida</taxon>
        <taxon>eudicotyledons</taxon>
        <taxon>Gunneridae</taxon>
        <taxon>Pentapetalae</taxon>
        <taxon>asterids</taxon>
        <taxon>lamiids</taxon>
        <taxon>Gentianales</taxon>
        <taxon>Rubiaceae</taxon>
        <taxon>Cinchonoideae</taxon>
        <taxon>Cinchoneae</taxon>
        <taxon>Cinchona</taxon>
    </lineage>
</organism>
<accession>A0ABD3APH7</accession>
<sequence length="244" mass="27962">MAAENRSIAHCITSLITLGFLLPLIFGGTDVSRGSGVYGLSYFLWHFIGLGISIRVVAVGGMVVLWRGMRKSILAYMVVKLVLMSFLLFIVVVTSTQEKQYWVKNCEGKEKWDSVVNNLRNAEVCAYNDDFSGCCEKPSSCGQYPSFAPDCSWWSHNITMLCYYCYSCRVDTYSKFKLVWRGAKPLLVYPAILEWPLIIVEIVFYVVNERFIPIRDLQVLRRHEDGKSTNSDNNSSHHFLRIFY</sequence>
<proteinExistence type="predicted"/>
<evidence type="ECO:0000256" key="1">
    <source>
        <dbReference type="SAM" id="Phobius"/>
    </source>
</evidence>
<keyword evidence="1" id="KW-1133">Transmembrane helix</keyword>
<keyword evidence="3" id="KW-1185">Reference proteome</keyword>
<name>A0ABD3APH7_9GENT</name>
<dbReference type="AlphaFoldDB" id="A0ABD3APH7"/>
<feature type="transmembrane region" description="Helical" evidence="1">
    <location>
        <begin position="73"/>
        <end position="93"/>
    </location>
</feature>
<dbReference type="Proteomes" id="UP001630127">
    <property type="component" value="Unassembled WGS sequence"/>
</dbReference>
<comment type="caution">
    <text evidence="2">The sequence shown here is derived from an EMBL/GenBank/DDBJ whole genome shotgun (WGS) entry which is preliminary data.</text>
</comment>
<evidence type="ECO:0000313" key="2">
    <source>
        <dbReference type="EMBL" id="KAL3532954.1"/>
    </source>
</evidence>
<reference evidence="2 3" key="1">
    <citation type="submission" date="2024-11" db="EMBL/GenBank/DDBJ databases">
        <title>A near-complete genome assembly of Cinchona calisaya.</title>
        <authorList>
            <person name="Lian D.C."/>
            <person name="Zhao X.W."/>
            <person name="Wei L."/>
        </authorList>
    </citation>
    <scope>NUCLEOTIDE SEQUENCE [LARGE SCALE GENOMIC DNA]</scope>
    <source>
        <tissue evidence="2">Nenye</tissue>
    </source>
</reference>
<feature type="transmembrane region" description="Helical" evidence="1">
    <location>
        <begin position="186"/>
        <end position="207"/>
    </location>
</feature>